<keyword evidence="1" id="KW-0175">Coiled coil</keyword>
<feature type="region of interest" description="Disordered" evidence="2">
    <location>
        <begin position="1"/>
        <end position="25"/>
    </location>
</feature>
<evidence type="ECO:0000313" key="4">
    <source>
        <dbReference type="Proteomes" id="UP001345691"/>
    </source>
</evidence>
<evidence type="ECO:0000256" key="1">
    <source>
        <dbReference type="SAM" id="Coils"/>
    </source>
</evidence>
<dbReference type="Proteomes" id="UP001345691">
    <property type="component" value="Unassembled WGS sequence"/>
</dbReference>
<accession>A0ABR0J967</accession>
<reference evidence="3 4" key="1">
    <citation type="submission" date="2023-08" db="EMBL/GenBank/DDBJ databases">
        <title>Black Yeasts Isolated from many extreme environments.</title>
        <authorList>
            <person name="Coleine C."/>
            <person name="Stajich J.E."/>
            <person name="Selbmann L."/>
        </authorList>
    </citation>
    <scope>NUCLEOTIDE SEQUENCE [LARGE SCALE GENOMIC DNA]</scope>
    <source>
        <strain evidence="3 4">CCFEE 6328</strain>
    </source>
</reference>
<feature type="region of interest" description="Disordered" evidence="2">
    <location>
        <begin position="86"/>
        <end position="130"/>
    </location>
</feature>
<name>A0ABR0J967_9EURO</name>
<gene>
    <name evidence="3" type="ORF">LTR69_006568</name>
</gene>
<organism evidence="3 4">
    <name type="scientific">Exophiala sideris</name>
    <dbReference type="NCBI Taxonomy" id="1016849"/>
    <lineage>
        <taxon>Eukaryota</taxon>
        <taxon>Fungi</taxon>
        <taxon>Dikarya</taxon>
        <taxon>Ascomycota</taxon>
        <taxon>Pezizomycotina</taxon>
        <taxon>Eurotiomycetes</taxon>
        <taxon>Chaetothyriomycetidae</taxon>
        <taxon>Chaetothyriales</taxon>
        <taxon>Herpotrichiellaceae</taxon>
        <taxon>Exophiala</taxon>
    </lineage>
</organism>
<protein>
    <submittedName>
        <fullName evidence="3">Uncharacterized protein</fullName>
    </submittedName>
</protein>
<feature type="coiled-coil region" evidence="1">
    <location>
        <begin position="58"/>
        <end position="85"/>
    </location>
</feature>
<keyword evidence="4" id="KW-1185">Reference proteome</keyword>
<sequence>MAAEQQHDWDMIEKHEQKEAKEAGKPTIALQGDWVMCSYKGNGSIFTVELAPSMDTYLREKAEQTARAERKKRVYEAEMRLMNKKVVVAPTKTPSTTPSGRVRPAALELEELPFRIDKEGDEMGGRQEKE</sequence>
<feature type="compositionally biased region" description="Basic and acidic residues" evidence="2">
    <location>
        <begin position="1"/>
        <end position="24"/>
    </location>
</feature>
<proteinExistence type="predicted"/>
<evidence type="ECO:0000313" key="3">
    <source>
        <dbReference type="EMBL" id="KAK5059278.1"/>
    </source>
</evidence>
<evidence type="ECO:0000256" key="2">
    <source>
        <dbReference type="SAM" id="MobiDB-lite"/>
    </source>
</evidence>
<feature type="compositionally biased region" description="Basic and acidic residues" evidence="2">
    <location>
        <begin position="112"/>
        <end position="130"/>
    </location>
</feature>
<dbReference type="EMBL" id="JAVRRF010000013">
    <property type="protein sequence ID" value="KAK5059278.1"/>
    <property type="molecule type" value="Genomic_DNA"/>
</dbReference>
<comment type="caution">
    <text evidence="3">The sequence shown here is derived from an EMBL/GenBank/DDBJ whole genome shotgun (WGS) entry which is preliminary data.</text>
</comment>